<dbReference type="AlphaFoldDB" id="A0A9X9M311"/>
<dbReference type="PANTHER" id="PTHR20996">
    <property type="entry name" value="NUCLEAR ENVELOPE PHOSPHATASE-REGULATORY SUBUNIT 1"/>
    <property type="match status" value="1"/>
</dbReference>
<evidence type="ECO:0000313" key="1">
    <source>
        <dbReference type="EMBL" id="VCX30923.1"/>
    </source>
</evidence>
<keyword evidence="2" id="KW-1185">Reference proteome</keyword>
<accession>A0A9X9M311</accession>
<comment type="caution">
    <text evidence="1">The sequence shown here is derived from an EMBL/GenBank/DDBJ whole genome shotgun (WGS) entry which is preliminary data.</text>
</comment>
<feature type="non-terminal residue" evidence="1">
    <location>
        <position position="1"/>
    </location>
</feature>
<reference evidence="1 2" key="1">
    <citation type="submission" date="2018-10" db="EMBL/GenBank/DDBJ databases">
        <authorList>
            <person name="Ekblom R."/>
            <person name="Jareborg N."/>
        </authorList>
    </citation>
    <scope>NUCLEOTIDE SEQUENCE [LARGE SCALE GENOMIC DNA]</scope>
    <source>
        <tissue evidence="1">Muscle</tissue>
    </source>
</reference>
<dbReference type="PANTHER" id="PTHR20996:SF3">
    <property type="entry name" value="NUCLEAR ENVELOPE PHOSPHATASE-REGULATORY SUBUNIT 1"/>
    <property type="match status" value="1"/>
</dbReference>
<protein>
    <submittedName>
        <fullName evidence="1">Uncharacterized protein</fullName>
    </submittedName>
</protein>
<evidence type="ECO:0000313" key="2">
    <source>
        <dbReference type="Proteomes" id="UP000269945"/>
    </source>
</evidence>
<dbReference type="Pfam" id="PF09771">
    <property type="entry name" value="Tmemb_18A"/>
    <property type="match status" value="1"/>
</dbReference>
<organism evidence="1 2">
    <name type="scientific">Gulo gulo</name>
    <name type="common">Wolverine</name>
    <name type="synonym">Gluton</name>
    <dbReference type="NCBI Taxonomy" id="48420"/>
    <lineage>
        <taxon>Eukaryota</taxon>
        <taxon>Metazoa</taxon>
        <taxon>Chordata</taxon>
        <taxon>Craniata</taxon>
        <taxon>Vertebrata</taxon>
        <taxon>Euteleostomi</taxon>
        <taxon>Mammalia</taxon>
        <taxon>Eutheria</taxon>
        <taxon>Laurasiatheria</taxon>
        <taxon>Carnivora</taxon>
        <taxon>Caniformia</taxon>
        <taxon>Musteloidea</taxon>
        <taxon>Mustelidae</taxon>
        <taxon>Guloninae</taxon>
        <taxon>Gulo</taxon>
    </lineage>
</organism>
<dbReference type="GO" id="GO:0071595">
    <property type="term" value="C:Nem1-Spo7 phosphatase complex"/>
    <property type="evidence" value="ECO:0007669"/>
    <property type="project" value="InterPro"/>
</dbReference>
<dbReference type="EMBL" id="CYRY02039636">
    <property type="protein sequence ID" value="VCX30923.1"/>
    <property type="molecule type" value="Genomic_DNA"/>
</dbReference>
<dbReference type="InterPro" id="IPR019168">
    <property type="entry name" value="NEP1-R1"/>
</dbReference>
<proteinExistence type="predicted"/>
<dbReference type="GO" id="GO:0005737">
    <property type="term" value="C:cytoplasm"/>
    <property type="evidence" value="ECO:0007669"/>
    <property type="project" value="TreeGrafter"/>
</dbReference>
<dbReference type="Proteomes" id="UP000269945">
    <property type="component" value="Unassembled WGS sequence"/>
</dbReference>
<gene>
    <name evidence="1" type="ORF">BN2614_LOCUS4</name>
</gene>
<name>A0A9X9M311_GULGU</name>
<sequence length="137" mass="15722">KTFLIYSSFAACPRTLENAAHGVSCLYRCLEVVKTSQDTKGSFFTSLWHTHFFTISYLPLMGLLFGRIPQRLAAPSVTTVQCQTVLTEYNTSRDATGKLILQPRPRVQCWNLKQPFFKQVISKKPRRISFRLEKCKS</sequence>